<accession>A0A1I7V6Q5</accession>
<name>A0A1I7V6Q5_LOALO</name>
<evidence type="ECO:0000313" key="2">
    <source>
        <dbReference type="WBParaSite" id="EN70_10482"/>
    </source>
</evidence>
<protein>
    <submittedName>
        <fullName evidence="2">Thyroglobulin type-1 domain-containing protein</fullName>
    </submittedName>
</protein>
<keyword evidence="1" id="KW-1185">Reference proteome</keyword>
<reference evidence="1" key="1">
    <citation type="submission" date="2012-04" db="EMBL/GenBank/DDBJ databases">
        <title>The Genome Sequence of Loa loa.</title>
        <authorList>
            <consortium name="The Broad Institute Genome Sequencing Platform"/>
            <consortium name="Broad Institute Genome Sequencing Center for Infectious Disease"/>
            <person name="Nutman T.B."/>
            <person name="Fink D.L."/>
            <person name="Russ C."/>
            <person name="Young S."/>
            <person name="Zeng Q."/>
            <person name="Gargeya S."/>
            <person name="Alvarado L."/>
            <person name="Berlin A."/>
            <person name="Chapman S.B."/>
            <person name="Chen Z."/>
            <person name="Freedman E."/>
            <person name="Gellesch M."/>
            <person name="Goldberg J."/>
            <person name="Griggs A."/>
            <person name="Gujja S."/>
            <person name="Heilman E.R."/>
            <person name="Heiman D."/>
            <person name="Howarth C."/>
            <person name="Mehta T."/>
            <person name="Neiman D."/>
            <person name="Pearson M."/>
            <person name="Roberts A."/>
            <person name="Saif S."/>
            <person name="Shea T."/>
            <person name="Shenoy N."/>
            <person name="Sisk P."/>
            <person name="Stolte C."/>
            <person name="Sykes S."/>
            <person name="White J."/>
            <person name="Yandava C."/>
            <person name="Haas B."/>
            <person name="Henn M.R."/>
            <person name="Nusbaum C."/>
            <person name="Birren B."/>
        </authorList>
    </citation>
    <scope>NUCLEOTIDE SEQUENCE [LARGE SCALE GENOMIC DNA]</scope>
</reference>
<evidence type="ECO:0000313" key="1">
    <source>
        <dbReference type="Proteomes" id="UP000095285"/>
    </source>
</evidence>
<proteinExistence type="predicted"/>
<dbReference type="STRING" id="7209.A0A1I7V6Q5"/>
<dbReference type="WBParaSite" id="EN70_10482">
    <property type="protein sequence ID" value="EN70_10482"/>
    <property type="gene ID" value="EN70_10482"/>
</dbReference>
<dbReference type="AlphaFoldDB" id="A0A1I7V6Q5"/>
<organism evidence="1 2">
    <name type="scientific">Loa loa</name>
    <name type="common">Eye worm</name>
    <name type="synonym">Filaria loa</name>
    <dbReference type="NCBI Taxonomy" id="7209"/>
    <lineage>
        <taxon>Eukaryota</taxon>
        <taxon>Metazoa</taxon>
        <taxon>Ecdysozoa</taxon>
        <taxon>Nematoda</taxon>
        <taxon>Chromadorea</taxon>
        <taxon>Rhabditida</taxon>
        <taxon>Spirurina</taxon>
        <taxon>Spiruromorpha</taxon>
        <taxon>Filarioidea</taxon>
        <taxon>Onchocercidae</taxon>
        <taxon>Loa</taxon>
    </lineage>
</organism>
<dbReference type="Proteomes" id="UP000095285">
    <property type="component" value="Unassembled WGS sequence"/>
</dbReference>
<sequence>NDSISYCEFLGECEMISQLQERLCLWNNKLTPYWLPSDDPIGQRCHIHLRRRYLMVDHLMRESNSLLLLCMAKRSELLDEHQKQHCNHSLFQLVSELRDKDGSPVLTKCFQGSKRFERQCGPLRQCCNAYDGLIFIKRNSFFIFKVQFAHNNRI</sequence>
<reference evidence="2" key="2">
    <citation type="submission" date="2016-11" db="UniProtKB">
        <authorList>
            <consortium name="WormBaseParasite"/>
        </authorList>
    </citation>
    <scope>IDENTIFICATION</scope>
</reference>